<feature type="domain" description="F-box" evidence="1">
    <location>
        <begin position="2"/>
        <end position="47"/>
    </location>
</feature>
<dbReference type="NCBIfam" id="TIGR00231">
    <property type="entry name" value="small_GTP"/>
    <property type="match status" value="1"/>
</dbReference>
<dbReference type="SUPFAM" id="SSF81383">
    <property type="entry name" value="F-box domain"/>
    <property type="match status" value="4"/>
</dbReference>
<dbReference type="Pfam" id="PF00071">
    <property type="entry name" value="Ras"/>
    <property type="match status" value="1"/>
</dbReference>
<dbReference type="PANTHER" id="PTHR31672">
    <property type="entry name" value="BNACNNG10540D PROTEIN"/>
    <property type="match status" value="1"/>
</dbReference>
<dbReference type="SMART" id="SM00176">
    <property type="entry name" value="RAN"/>
    <property type="match status" value="1"/>
</dbReference>
<reference evidence="2 3" key="1">
    <citation type="submission" date="2021-03" db="EMBL/GenBank/DDBJ databases">
        <authorList>
            <person name="King G.J."/>
            <person name="Bancroft I."/>
            <person name="Baten A."/>
            <person name="Bloomfield J."/>
            <person name="Borpatragohain P."/>
            <person name="He Z."/>
            <person name="Irish N."/>
            <person name="Irwin J."/>
            <person name="Liu K."/>
            <person name="Mauleon R.P."/>
            <person name="Moore J."/>
            <person name="Morris R."/>
            <person name="Ostergaard L."/>
            <person name="Wang B."/>
            <person name="Wells R."/>
        </authorList>
    </citation>
    <scope>NUCLEOTIDE SEQUENCE [LARGE SCALE GENOMIC DNA]</scope>
    <source>
        <strain evidence="2">R-o-18</strain>
        <tissue evidence="2">Leaf</tissue>
    </source>
</reference>
<organism evidence="2 3">
    <name type="scientific">Brassica rapa subsp. trilocularis</name>
    <dbReference type="NCBI Taxonomy" id="1813537"/>
    <lineage>
        <taxon>Eukaryota</taxon>
        <taxon>Viridiplantae</taxon>
        <taxon>Streptophyta</taxon>
        <taxon>Embryophyta</taxon>
        <taxon>Tracheophyta</taxon>
        <taxon>Spermatophyta</taxon>
        <taxon>Magnoliopsida</taxon>
        <taxon>eudicotyledons</taxon>
        <taxon>Gunneridae</taxon>
        <taxon>Pentapetalae</taxon>
        <taxon>rosids</taxon>
        <taxon>malvids</taxon>
        <taxon>Brassicales</taxon>
        <taxon>Brassicaceae</taxon>
        <taxon>Brassiceae</taxon>
        <taxon>Brassica</taxon>
    </lineage>
</organism>
<evidence type="ECO:0000313" key="3">
    <source>
        <dbReference type="Proteomes" id="UP000823674"/>
    </source>
</evidence>
<dbReference type="InterPro" id="IPR005225">
    <property type="entry name" value="Small_GTP-bd"/>
</dbReference>
<dbReference type="PROSITE" id="PS50181">
    <property type="entry name" value="FBOX"/>
    <property type="match status" value="2"/>
</dbReference>
<proteinExistence type="predicted"/>
<dbReference type="CDD" id="cd01868">
    <property type="entry name" value="Rab11_like"/>
    <property type="match status" value="1"/>
</dbReference>
<dbReference type="SUPFAM" id="SSF52540">
    <property type="entry name" value="P-loop containing nucleoside triphosphate hydrolases"/>
    <property type="match status" value="1"/>
</dbReference>
<dbReference type="Proteomes" id="UP000823674">
    <property type="component" value="Chromosome A01"/>
</dbReference>
<feature type="domain" description="F-box" evidence="1">
    <location>
        <begin position="384"/>
        <end position="431"/>
    </location>
</feature>
<dbReference type="Gene3D" id="3.40.50.300">
    <property type="entry name" value="P-loop containing nucleotide triphosphate hydrolases"/>
    <property type="match status" value="1"/>
</dbReference>
<dbReference type="PROSITE" id="PS51420">
    <property type="entry name" value="RHO"/>
    <property type="match status" value="1"/>
</dbReference>
<dbReference type="Pfam" id="PF07734">
    <property type="entry name" value="FBA_1"/>
    <property type="match status" value="4"/>
</dbReference>
<dbReference type="SMART" id="SM00256">
    <property type="entry name" value="FBOX"/>
    <property type="match status" value="4"/>
</dbReference>
<dbReference type="SMART" id="SM00173">
    <property type="entry name" value="RAS"/>
    <property type="match status" value="1"/>
</dbReference>
<evidence type="ECO:0000259" key="1">
    <source>
        <dbReference type="PROSITE" id="PS50181"/>
    </source>
</evidence>
<sequence length="1686" mass="194979">MTIMISDLPYDLVSEILARVPSKSLAKLQTTCKRWYALFKDPKFVKMNNNLRKASKEVMFLIDYRVYSISVNRFHNSFRDTCIEYASIEFTGKLTRLEDSKEVKLSRIFHCNGLILCCTEDFESLVVWNPCTGETMSIKPKSFYQWNDSYAFGCGNSESSCPNYKILRCSSYYCKNSEQRIFNCEIYDFSSDSWRVLAGVTWRIHCSDNVVSLKGNAYWIHFDREAGHNVLLSFNFTTEVFVSMTLPDQSDYRHLGISVVREERLAVLHHNIGTSLTEMNVWLSNKIDEAKEVSWSKFLVVSFDNFKYPSYVKEITFWVDDEDKVVVTCIRDRDNYDYVYIVGESLHKQVFGKSWIWPCLLSYVPSLNHIPKAKKEETLNQKKTIMISDLPHDLEIEILARVPPKSLAKLQTTCKRWYALFKDPKFVMKNNNLRKSSSKEVMLLLDYRVYSISVDRVHNSVDASMEFTGRLKRLQDSKDVKLSRIWHCNGLILCCRKNIKSLVVWNPCTGETRSIKPSKFYRRTDNYAFGCGNSSCHDYKILRCSSYGTYVDFLQVVQVVLNFEMYEFSTDSWRVLDGVTDRWRLHCSDDVVSLKGNAYWIHFDKEADDGPWIVLLSFNFTTEVFVSLPLPDYKKGCEYGDLLISVVREEHLAVLHHVVGTEMTVWLSNKITEAKEVSWRKFLVVSFDKLKLPLYSREMTFWVDVENKVLVSCVRDMEGGGDHFYIVGEGLHKQVYEVTEGSWIWPCLMGYVPNDDYDYLFKVVLIGDSGVGKSNLLSRFTRNEFSLESKSTIGVEFATRSLTVNDKVIKAQIWDTAGQERYRAITSAYYRGAVGALLVYDVTRHSTFENVERWLRELRDHTDPNIVVMLVGNKSDLRHLIAVQTEDAKSFAENESLYFMETSALESTNVENAFSEVLTQIHQVVSKKAMEAGDDSGNVPSKGEKIDIDVSAVKKTGEKILTKVSITSLIAVRCTCKLWNALSKEFIVGRETSRQHREFLGFMMASNKIYPSSFDIQGIRKHNSSVDPSMKQDNTKLLVWNPYVGQTRWIRPRKCFKKSDLYAIGYDNNNKVRNYKILRLDRYCGIRLEIYDFSSDSWSVLGVISHCIIYQFRRGVTLKGCNYYLGSVRKTSTAPSFKSCLLCFDYTRERYGQPLPIPYNNNFHKQAVSLSTAREENIAALYFDSRLYGTSEIWVTNKIEHNAVSWSKFFKVEMTMMNQLRVLNFGLNADIFFVDEENKVAVVITNSRSRSCNQPKASIIGEDGYFKSIKIGEMNSNLPTELYPLLILTNVPITSLRAVRCTCKLWNALSKEFILGNETSRQHHEFQGFMMISNKICPFRVDIQGIISNHNNLVDPSTKKLDLLDQVEVSRVIHCDGLLLCVTNNNSKLLVWNPYLAKTRWIRPRICYEKSDMYAIGYDNSSKVRNYKILRLSTSHYYGLGIELEIYDFSSDSWSFLGVFPDYRINSYHSLVNLAGSTYLFARVIRRTTRKKRNHYEYLASLENCLLCFDYTSERFEQHMPPFSPYYYYTDTVALSTVREDKLAAHSYGFYQSSVTLEVWVTNKIEDKAVSWSKFLKVDMGSMVPVRDFLCNWKADLLFVDEENKVAVIIHESRNYSTKLQLTAYIIREDGYFRSMNIGEVNLNFSRKLSVQHVFSPYHPSLVQINRRSYRGDGCANGHSEPLGRV</sequence>
<dbReference type="Gene3D" id="1.20.1280.50">
    <property type="match status" value="2"/>
</dbReference>
<accession>A0ABQ7NSB8</accession>
<gene>
    <name evidence="2" type="primary">A01p011490.1_BraROA</name>
    <name evidence="2" type="ORF">IGI04_000978</name>
</gene>
<dbReference type="InterPro" id="IPR001806">
    <property type="entry name" value="Small_GTPase"/>
</dbReference>
<dbReference type="InterPro" id="IPR017451">
    <property type="entry name" value="F-box-assoc_interact_dom"/>
</dbReference>
<dbReference type="SMART" id="SM00175">
    <property type="entry name" value="RAB"/>
    <property type="match status" value="1"/>
</dbReference>
<protein>
    <recommendedName>
        <fullName evidence="1">F-box domain-containing protein</fullName>
    </recommendedName>
</protein>
<dbReference type="NCBIfam" id="TIGR01640">
    <property type="entry name" value="F_box_assoc_1"/>
    <property type="match status" value="4"/>
</dbReference>
<dbReference type="InterPro" id="IPR036047">
    <property type="entry name" value="F-box-like_dom_sf"/>
</dbReference>
<comment type="caution">
    <text evidence="2">The sequence shown here is derived from an EMBL/GenBank/DDBJ whole genome shotgun (WGS) entry which is preliminary data.</text>
</comment>
<dbReference type="EMBL" id="JADBGQ010000001">
    <property type="protein sequence ID" value="KAG5413411.1"/>
    <property type="molecule type" value="Genomic_DNA"/>
</dbReference>
<name>A0ABQ7NSB8_BRACM</name>
<dbReference type="CDD" id="cd22157">
    <property type="entry name" value="F-box_AtFBW1-like"/>
    <property type="match status" value="2"/>
</dbReference>
<dbReference type="Pfam" id="PF00646">
    <property type="entry name" value="F-box"/>
    <property type="match status" value="3"/>
</dbReference>
<dbReference type="PROSITE" id="PS51421">
    <property type="entry name" value="RAS"/>
    <property type="match status" value="1"/>
</dbReference>
<evidence type="ECO:0000313" key="2">
    <source>
        <dbReference type="EMBL" id="KAG5413411.1"/>
    </source>
</evidence>
<dbReference type="SMART" id="SM00174">
    <property type="entry name" value="RHO"/>
    <property type="match status" value="1"/>
</dbReference>
<dbReference type="InterPro" id="IPR050796">
    <property type="entry name" value="SCF_F-box_component"/>
</dbReference>
<dbReference type="PRINTS" id="PR00449">
    <property type="entry name" value="RASTRNSFRMNG"/>
</dbReference>
<dbReference type="PANTHER" id="PTHR31672:SF13">
    <property type="entry name" value="F-BOX PROTEIN CPR30-LIKE"/>
    <property type="match status" value="1"/>
</dbReference>
<dbReference type="InterPro" id="IPR027417">
    <property type="entry name" value="P-loop_NTPase"/>
</dbReference>
<dbReference type="InterPro" id="IPR006527">
    <property type="entry name" value="F-box-assoc_dom_typ1"/>
</dbReference>
<dbReference type="PROSITE" id="PS51419">
    <property type="entry name" value="RAB"/>
    <property type="match status" value="1"/>
</dbReference>
<dbReference type="InterPro" id="IPR001810">
    <property type="entry name" value="F-box_dom"/>
</dbReference>
<keyword evidence="3" id="KW-1185">Reference proteome</keyword>